<proteinExistence type="predicted"/>
<reference evidence="2 3" key="1">
    <citation type="journal article" date="2016" name="Mol. Biol. Evol.">
        <title>Comparative Genomics of Early-Diverging Mushroom-Forming Fungi Provides Insights into the Origins of Lignocellulose Decay Capabilities.</title>
        <authorList>
            <person name="Nagy L.G."/>
            <person name="Riley R."/>
            <person name="Tritt A."/>
            <person name="Adam C."/>
            <person name="Daum C."/>
            <person name="Floudas D."/>
            <person name="Sun H."/>
            <person name="Yadav J.S."/>
            <person name="Pangilinan J."/>
            <person name="Larsson K.H."/>
            <person name="Matsuura K."/>
            <person name="Barry K."/>
            <person name="Labutti K."/>
            <person name="Kuo R."/>
            <person name="Ohm R.A."/>
            <person name="Bhattacharya S.S."/>
            <person name="Shirouzu T."/>
            <person name="Yoshinaga Y."/>
            <person name="Martin F.M."/>
            <person name="Grigoriev I.V."/>
            <person name="Hibbett D.S."/>
        </authorList>
    </citation>
    <scope>NUCLEOTIDE SEQUENCE [LARGE SCALE GENOMIC DNA]</scope>
    <source>
        <strain evidence="2 3">HHB14362 ss-1</strain>
    </source>
</reference>
<feature type="domain" description="DUF6729" evidence="1">
    <location>
        <begin position="46"/>
        <end position="233"/>
    </location>
</feature>
<dbReference type="Proteomes" id="UP000076761">
    <property type="component" value="Unassembled WGS sequence"/>
</dbReference>
<sequence>PKWLIKAFRAKLSELKELTDIHKLPGLYRAGTFWFPAKSPFFTLGRDQLSPNALFNLQFFYWDPLLLMEKGIGCPNCGTSLWRNGYAPHPCRVVNFMDSFCIIGCQYLCPKCINPKLGKQGTTTFRSWDSWILVKLPPHLRCEFPTCLTRQCRISRWVFNVMRSCFQNGMGSKQFADALHVQHMLRHDELNLQYLKTWASDRTFPAFPAFEDNSSDGYHGYMPSSQWLRDLYDWYILDHENDFNQHTAMLSANVCAIDHSHKITKHIFKLNGVKIYCGLLTVTNEKGEIRVCSLVPTKSHSQFELSLTHMQESLDLYSHSQPQLFYTDNMANHQFLEASFPSLRQDVIPVKKYAHLEELMIPSNVHVYVKTTASAIDAAILDIIQLMPEDGIITVRLDTEWNVDLLESGCSRSTTTVMQIAFHDVIYIFQVSAAELFLWD</sequence>
<evidence type="ECO:0000259" key="1">
    <source>
        <dbReference type="Pfam" id="PF20499"/>
    </source>
</evidence>
<dbReference type="Gene3D" id="3.30.420.10">
    <property type="entry name" value="Ribonuclease H-like superfamily/Ribonuclease H"/>
    <property type="match status" value="1"/>
</dbReference>
<accession>A0A165PMG7</accession>
<dbReference type="STRING" id="1314782.A0A165PMG7"/>
<keyword evidence="3" id="KW-1185">Reference proteome</keyword>
<protein>
    <recommendedName>
        <fullName evidence="1">DUF6729 domain-containing protein</fullName>
    </recommendedName>
</protein>
<evidence type="ECO:0000313" key="3">
    <source>
        <dbReference type="Proteomes" id="UP000076761"/>
    </source>
</evidence>
<dbReference type="Pfam" id="PF20499">
    <property type="entry name" value="DUF6729"/>
    <property type="match status" value="1"/>
</dbReference>
<gene>
    <name evidence="2" type="ORF">NEOLEDRAFT_1073764</name>
</gene>
<dbReference type="InParanoid" id="A0A165PMG7"/>
<evidence type="ECO:0000313" key="2">
    <source>
        <dbReference type="EMBL" id="KZT21250.1"/>
    </source>
</evidence>
<name>A0A165PMG7_9AGAM</name>
<dbReference type="GO" id="GO:0003676">
    <property type="term" value="F:nucleic acid binding"/>
    <property type="evidence" value="ECO:0007669"/>
    <property type="project" value="InterPro"/>
</dbReference>
<dbReference type="InterPro" id="IPR036397">
    <property type="entry name" value="RNaseH_sf"/>
</dbReference>
<dbReference type="PANTHER" id="PTHR47773:SF1">
    <property type="entry name" value="C2H2-TYPE DOMAIN-CONTAINING PROTEIN"/>
    <property type="match status" value="1"/>
</dbReference>
<dbReference type="InterPro" id="IPR046616">
    <property type="entry name" value="DUF6729"/>
</dbReference>
<organism evidence="2 3">
    <name type="scientific">Neolentinus lepideus HHB14362 ss-1</name>
    <dbReference type="NCBI Taxonomy" id="1314782"/>
    <lineage>
        <taxon>Eukaryota</taxon>
        <taxon>Fungi</taxon>
        <taxon>Dikarya</taxon>
        <taxon>Basidiomycota</taxon>
        <taxon>Agaricomycotina</taxon>
        <taxon>Agaricomycetes</taxon>
        <taxon>Gloeophyllales</taxon>
        <taxon>Gloeophyllaceae</taxon>
        <taxon>Neolentinus</taxon>
    </lineage>
</organism>
<dbReference type="PANTHER" id="PTHR47773">
    <property type="entry name" value="SI:DKEY-9I5.2-RELATED"/>
    <property type="match status" value="1"/>
</dbReference>
<dbReference type="EMBL" id="KV425609">
    <property type="protein sequence ID" value="KZT21250.1"/>
    <property type="molecule type" value="Genomic_DNA"/>
</dbReference>
<dbReference type="OrthoDB" id="1920326at2759"/>
<feature type="non-terminal residue" evidence="2">
    <location>
        <position position="1"/>
    </location>
</feature>
<dbReference type="AlphaFoldDB" id="A0A165PMG7"/>